<sequence length="236" mass="25076">MNAGRKDQEQAQAAAAQSGLRPSRPPTFDQRMQAVEEGIEKLAEMIEDYKRCYRSTEPEPQAKTPKRKAANAPVNAPANAPASAPANAPASAPANAPASAPANAPANAPASAPANAPANTLGKKATNANGKEPQVKKPTSTKSMAPTSYQAMVQPKIEASLTMDLTPTIKAIEKMWQPKHQVQPKKIKLSSQSEAPLKIRLELEGSEDMAPPKTESVESTSTQTMALKKIIRKLPI</sequence>
<reference evidence="2 3" key="1">
    <citation type="journal article" date="2007" name="Nature">
        <title>Evolution of genes and genomes on the Drosophila phylogeny.</title>
        <authorList>
            <consortium name="Drosophila 12 Genomes Consortium"/>
            <person name="Clark A.G."/>
            <person name="Eisen M.B."/>
            <person name="Smith D.R."/>
            <person name="Bergman C.M."/>
            <person name="Oliver B."/>
            <person name="Markow T.A."/>
            <person name="Kaufman T.C."/>
            <person name="Kellis M."/>
            <person name="Gelbart W."/>
            <person name="Iyer V.N."/>
            <person name="Pollard D.A."/>
            <person name="Sackton T.B."/>
            <person name="Larracuente A.M."/>
            <person name="Singh N.D."/>
            <person name="Abad J.P."/>
            <person name="Abt D.N."/>
            <person name="Adryan B."/>
            <person name="Aguade M."/>
            <person name="Akashi H."/>
            <person name="Anderson W.W."/>
            <person name="Aquadro C.F."/>
            <person name="Ardell D.H."/>
            <person name="Arguello R."/>
            <person name="Artieri C.G."/>
            <person name="Barbash D.A."/>
            <person name="Barker D."/>
            <person name="Barsanti P."/>
            <person name="Batterham P."/>
            <person name="Batzoglou S."/>
            <person name="Begun D."/>
            <person name="Bhutkar A."/>
            <person name="Blanco E."/>
            <person name="Bosak S.A."/>
            <person name="Bradley R.K."/>
            <person name="Brand A.D."/>
            <person name="Brent M.R."/>
            <person name="Brooks A.N."/>
            <person name="Brown R.H."/>
            <person name="Butlin R.K."/>
            <person name="Caggese C."/>
            <person name="Calvi B.R."/>
            <person name="Bernardo de Carvalho A."/>
            <person name="Caspi A."/>
            <person name="Castrezana S."/>
            <person name="Celniker S.E."/>
            <person name="Chang J.L."/>
            <person name="Chapple C."/>
            <person name="Chatterji S."/>
            <person name="Chinwalla A."/>
            <person name="Civetta A."/>
            <person name="Clifton S.W."/>
            <person name="Comeron J.M."/>
            <person name="Costello J.C."/>
            <person name="Coyne J.A."/>
            <person name="Daub J."/>
            <person name="David R.G."/>
            <person name="Delcher A.L."/>
            <person name="Delehaunty K."/>
            <person name="Do C.B."/>
            <person name="Ebling H."/>
            <person name="Edwards K."/>
            <person name="Eickbush T."/>
            <person name="Evans J.D."/>
            <person name="Filipski A."/>
            <person name="Findeiss S."/>
            <person name="Freyhult E."/>
            <person name="Fulton L."/>
            <person name="Fulton R."/>
            <person name="Garcia A.C."/>
            <person name="Gardiner A."/>
            <person name="Garfield D.A."/>
            <person name="Garvin B.E."/>
            <person name="Gibson G."/>
            <person name="Gilbert D."/>
            <person name="Gnerre S."/>
            <person name="Godfrey J."/>
            <person name="Good R."/>
            <person name="Gotea V."/>
            <person name="Gravely B."/>
            <person name="Greenberg A.J."/>
            <person name="Griffiths-Jones S."/>
            <person name="Gross S."/>
            <person name="Guigo R."/>
            <person name="Gustafson E.A."/>
            <person name="Haerty W."/>
            <person name="Hahn M.W."/>
            <person name="Halligan D.L."/>
            <person name="Halpern A.L."/>
            <person name="Halter G.M."/>
            <person name="Han M.V."/>
            <person name="Heger A."/>
            <person name="Hillier L."/>
            <person name="Hinrichs A.S."/>
            <person name="Holmes I."/>
            <person name="Hoskins R.A."/>
            <person name="Hubisz M.J."/>
            <person name="Hultmark D."/>
            <person name="Huntley M.A."/>
            <person name="Jaffe D.B."/>
            <person name="Jagadeeshan S."/>
            <person name="Jeck W.R."/>
            <person name="Johnson J."/>
            <person name="Jones C.D."/>
            <person name="Jordan W.C."/>
            <person name="Karpen G.H."/>
            <person name="Kataoka E."/>
            <person name="Keightley P.D."/>
            <person name="Kheradpour P."/>
            <person name="Kirkness E.F."/>
            <person name="Koerich L.B."/>
            <person name="Kristiansen K."/>
            <person name="Kudrna D."/>
            <person name="Kulathinal R.J."/>
            <person name="Kumar S."/>
            <person name="Kwok R."/>
            <person name="Lander E."/>
            <person name="Langley C.H."/>
            <person name="Lapoint R."/>
            <person name="Lazzaro B.P."/>
            <person name="Lee S.J."/>
            <person name="Levesque L."/>
            <person name="Li R."/>
            <person name="Lin C.F."/>
            <person name="Lin M.F."/>
            <person name="Lindblad-Toh K."/>
            <person name="Llopart A."/>
            <person name="Long M."/>
            <person name="Low L."/>
            <person name="Lozovsky E."/>
            <person name="Lu J."/>
            <person name="Luo M."/>
            <person name="Machado C.A."/>
            <person name="Makalowski W."/>
            <person name="Marzo M."/>
            <person name="Matsuda M."/>
            <person name="Matzkin L."/>
            <person name="McAllister B."/>
            <person name="McBride C.S."/>
            <person name="McKernan B."/>
            <person name="McKernan K."/>
            <person name="Mendez-Lago M."/>
            <person name="Minx P."/>
            <person name="Mollenhauer M.U."/>
            <person name="Montooth K."/>
            <person name="Mount S.M."/>
            <person name="Mu X."/>
            <person name="Myers E."/>
            <person name="Negre B."/>
            <person name="Newfeld S."/>
            <person name="Nielsen R."/>
            <person name="Noor M.A."/>
            <person name="O'Grady P."/>
            <person name="Pachter L."/>
            <person name="Papaceit M."/>
            <person name="Parisi M.J."/>
            <person name="Parisi M."/>
            <person name="Parts L."/>
            <person name="Pedersen J.S."/>
            <person name="Pesole G."/>
            <person name="Phillippy A.M."/>
            <person name="Ponting C.P."/>
            <person name="Pop M."/>
            <person name="Porcelli D."/>
            <person name="Powell J.R."/>
            <person name="Prohaska S."/>
            <person name="Pruitt K."/>
            <person name="Puig M."/>
            <person name="Quesneville H."/>
            <person name="Ram K.R."/>
            <person name="Rand D."/>
            <person name="Rasmussen M.D."/>
            <person name="Reed L.K."/>
            <person name="Reenan R."/>
            <person name="Reily A."/>
            <person name="Remington K.A."/>
            <person name="Rieger T.T."/>
            <person name="Ritchie M.G."/>
            <person name="Robin C."/>
            <person name="Rogers Y.H."/>
            <person name="Rohde C."/>
            <person name="Rozas J."/>
            <person name="Rubenfield M.J."/>
            <person name="Ruiz A."/>
            <person name="Russo S."/>
            <person name="Salzberg S.L."/>
            <person name="Sanchez-Gracia A."/>
            <person name="Saranga D.J."/>
            <person name="Sato H."/>
            <person name="Schaeffer S.W."/>
            <person name="Schatz M.C."/>
            <person name="Schlenke T."/>
            <person name="Schwartz R."/>
            <person name="Segarra C."/>
            <person name="Singh R.S."/>
            <person name="Sirot L."/>
            <person name="Sirota M."/>
            <person name="Sisneros N.B."/>
            <person name="Smith C.D."/>
            <person name="Smith T.F."/>
            <person name="Spieth J."/>
            <person name="Stage D.E."/>
            <person name="Stark A."/>
            <person name="Stephan W."/>
            <person name="Strausberg R.L."/>
            <person name="Strempel S."/>
            <person name="Sturgill D."/>
            <person name="Sutton G."/>
            <person name="Sutton G.G."/>
            <person name="Tao W."/>
            <person name="Teichmann S."/>
            <person name="Tobari Y.N."/>
            <person name="Tomimura Y."/>
            <person name="Tsolas J.M."/>
            <person name="Valente V.L."/>
            <person name="Venter E."/>
            <person name="Venter J.C."/>
            <person name="Vicario S."/>
            <person name="Vieira F.G."/>
            <person name="Vilella A.J."/>
            <person name="Villasante A."/>
            <person name="Walenz B."/>
            <person name="Wang J."/>
            <person name="Wasserman M."/>
            <person name="Watts T."/>
            <person name="Wilson D."/>
            <person name="Wilson R.K."/>
            <person name="Wing R.A."/>
            <person name="Wolfner M.F."/>
            <person name="Wong A."/>
            <person name="Wong G.K."/>
            <person name="Wu C.I."/>
            <person name="Wu G."/>
            <person name="Yamamoto D."/>
            <person name="Yang H.P."/>
            <person name="Yang S.P."/>
            <person name="Yorke J.A."/>
            <person name="Yoshida K."/>
            <person name="Zdobnov E."/>
            <person name="Zhang P."/>
            <person name="Zhang Y."/>
            <person name="Zimin A.V."/>
            <person name="Baldwin J."/>
            <person name="Abdouelleil A."/>
            <person name="Abdulkadir J."/>
            <person name="Abebe A."/>
            <person name="Abera B."/>
            <person name="Abreu J."/>
            <person name="Acer S.C."/>
            <person name="Aftuck L."/>
            <person name="Alexander A."/>
            <person name="An P."/>
            <person name="Anderson E."/>
            <person name="Anderson S."/>
            <person name="Arachi H."/>
            <person name="Azer M."/>
            <person name="Bachantsang P."/>
            <person name="Barry A."/>
            <person name="Bayul T."/>
            <person name="Berlin A."/>
            <person name="Bessette D."/>
            <person name="Bloom T."/>
            <person name="Blye J."/>
            <person name="Boguslavskiy L."/>
            <person name="Bonnet C."/>
            <person name="Boukhgalter B."/>
            <person name="Bourzgui I."/>
            <person name="Brown A."/>
            <person name="Cahill P."/>
            <person name="Channer S."/>
            <person name="Cheshatsang Y."/>
            <person name="Chuda L."/>
            <person name="Citroen M."/>
            <person name="Collymore A."/>
            <person name="Cooke P."/>
            <person name="Costello M."/>
            <person name="D'Aco K."/>
            <person name="Daza R."/>
            <person name="De Haan G."/>
            <person name="DeGray S."/>
            <person name="DeMaso C."/>
            <person name="Dhargay N."/>
            <person name="Dooley K."/>
            <person name="Dooley E."/>
            <person name="Doricent M."/>
            <person name="Dorje P."/>
            <person name="Dorjee K."/>
            <person name="Dupes A."/>
            <person name="Elong R."/>
            <person name="Falk J."/>
            <person name="Farina A."/>
            <person name="Faro S."/>
            <person name="Ferguson D."/>
            <person name="Fisher S."/>
            <person name="Foley C.D."/>
            <person name="Franke A."/>
            <person name="Friedrich D."/>
            <person name="Gadbois L."/>
            <person name="Gearin G."/>
            <person name="Gearin C.R."/>
            <person name="Giannoukos G."/>
            <person name="Goode T."/>
            <person name="Graham J."/>
            <person name="Grandbois E."/>
            <person name="Grewal S."/>
            <person name="Gyaltsen K."/>
            <person name="Hafez N."/>
            <person name="Hagos B."/>
            <person name="Hall J."/>
            <person name="Henson C."/>
            <person name="Hollinger A."/>
            <person name="Honan T."/>
            <person name="Huard M.D."/>
            <person name="Hughes L."/>
            <person name="Hurhula B."/>
            <person name="Husby M.E."/>
            <person name="Kamat A."/>
            <person name="Kanga B."/>
            <person name="Kashin S."/>
            <person name="Khazanovich D."/>
            <person name="Kisner P."/>
            <person name="Lance K."/>
            <person name="Lara M."/>
            <person name="Lee W."/>
            <person name="Lennon N."/>
            <person name="Letendre F."/>
            <person name="LeVine R."/>
            <person name="Lipovsky A."/>
            <person name="Liu X."/>
            <person name="Liu J."/>
            <person name="Liu S."/>
            <person name="Lokyitsang T."/>
            <person name="Lokyitsang Y."/>
            <person name="Lubonja R."/>
            <person name="Lui A."/>
            <person name="MacDonald P."/>
            <person name="Magnisalis V."/>
            <person name="Maru K."/>
            <person name="Matthews C."/>
            <person name="McCusker W."/>
            <person name="McDonough S."/>
            <person name="Mehta T."/>
            <person name="Meldrim J."/>
            <person name="Meneus L."/>
            <person name="Mihai O."/>
            <person name="Mihalev A."/>
            <person name="Mihova T."/>
            <person name="Mittelman R."/>
            <person name="Mlenga V."/>
            <person name="Montmayeur A."/>
            <person name="Mulrain L."/>
            <person name="Navidi A."/>
            <person name="Naylor J."/>
            <person name="Negash T."/>
            <person name="Nguyen T."/>
            <person name="Nguyen N."/>
            <person name="Nicol R."/>
            <person name="Norbu C."/>
            <person name="Norbu N."/>
            <person name="Novod N."/>
            <person name="O'Neill B."/>
            <person name="Osman S."/>
            <person name="Markiewicz E."/>
            <person name="Oyono O.L."/>
            <person name="Patti C."/>
            <person name="Phunkhang P."/>
            <person name="Pierre F."/>
            <person name="Priest M."/>
            <person name="Raghuraman S."/>
            <person name="Rege F."/>
            <person name="Reyes R."/>
            <person name="Rise C."/>
            <person name="Rogov P."/>
            <person name="Ross K."/>
            <person name="Ryan E."/>
            <person name="Settipalli S."/>
            <person name="Shea T."/>
            <person name="Sherpa N."/>
            <person name="Shi L."/>
            <person name="Shih D."/>
            <person name="Sparrow T."/>
            <person name="Spaulding J."/>
            <person name="Stalker J."/>
            <person name="Stange-Thomann N."/>
            <person name="Stavropoulos S."/>
            <person name="Stone C."/>
            <person name="Strader C."/>
            <person name="Tesfaye S."/>
            <person name="Thomson T."/>
            <person name="Thoulutsang Y."/>
            <person name="Thoulutsang D."/>
            <person name="Topham K."/>
            <person name="Topping I."/>
            <person name="Tsamla T."/>
            <person name="Vassiliev H."/>
            <person name="Vo A."/>
            <person name="Wangchuk T."/>
            <person name="Wangdi T."/>
            <person name="Weiand M."/>
            <person name="Wilkinson J."/>
            <person name="Wilson A."/>
            <person name="Yadav S."/>
            <person name="Young G."/>
            <person name="Yu Q."/>
            <person name="Zembek L."/>
            <person name="Zhong D."/>
            <person name="Zimmer A."/>
            <person name="Zwirko Z."/>
            <person name="Jaffe D.B."/>
            <person name="Alvarez P."/>
            <person name="Brockman W."/>
            <person name="Butler J."/>
            <person name="Chin C."/>
            <person name="Gnerre S."/>
            <person name="Grabherr M."/>
            <person name="Kleber M."/>
            <person name="Mauceli E."/>
            <person name="MacCallum I."/>
        </authorList>
    </citation>
    <scope>NUCLEOTIDE SEQUENCE [LARGE SCALE GENOMIC DNA]</scope>
    <source>
        <strain evidence="3">MSH-3 / Tucson 14011-0111.49</strain>
    </source>
</reference>
<name>B4H948_DROPE</name>
<dbReference type="OMA" id="CYGSTEP"/>
<accession>B4H948</accession>
<keyword evidence="3" id="KW-1185">Reference proteome</keyword>
<evidence type="ECO:0000313" key="2">
    <source>
        <dbReference type="EMBL" id="EDW35272.1"/>
    </source>
</evidence>
<feature type="region of interest" description="Disordered" evidence="1">
    <location>
        <begin position="52"/>
        <end position="148"/>
    </location>
</feature>
<feature type="region of interest" description="Disordered" evidence="1">
    <location>
        <begin position="202"/>
        <end position="224"/>
    </location>
</feature>
<dbReference type="Proteomes" id="UP000008744">
    <property type="component" value="Unassembled WGS sequence"/>
</dbReference>
<dbReference type="HOGENOM" id="CLU_1176509_0_0_1"/>
<feature type="compositionally biased region" description="Polar residues" evidence="1">
    <location>
        <begin position="137"/>
        <end position="148"/>
    </location>
</feature>
<proteinExistence type="predicted"/>
<gene>
    <name evidence="2" type="primary">Dper\GL20920</name>
    <name evidence="2" type="ORF">Dper_GL20920</name>
</gene>
<dbReference type="AlphaFoldDB" id="B4H948"/>
<feature type="compositionally biased region" description="Low complexity" evidence="1">
    <location>
        <begin position="70"/>
        <end position="119"/>
    </location>
</feature>
<organism evidence="3">
    <name type="scientific">Drosophila persimilis</name>
    <name type="common">Fruit fly</name>
    <dbReference type="NCBI Taxonomy" id="7234"/>
    <lineage>
        <taxon>Eukaryota</taxon>
        <taxon>Metazoa</taxon>
        <taxon>Ecdysozoa</taxon>
        <taxon>Arthropoda</taxon>
        <taxon>Hexapoda</taxon>
        <taxon>Insecta</taxon>
        <taxon>Pterygota</taxon>
        <taxon>Neoptera</taxon>
        <taxon>Endopterygota</taxon>
        <taxon>Diptera</taxon>
        <taxon>Brachycera</taxon>
        <taxon>Muscomorpha</taxon>
        <taxon>Ephydroidea</taxon>
        <taxon>Drosophilidae</taxon>
        <taxon>Drosophila</taxon>
        <taxon>Sophophora</taxon>
    </lineage>
</organism>
<feature type="region of interest" description="Disordered" evidence="1">
    <location>
        <begin position="1"/>
        <end position="36"/>
    </location>
</feature>
<dbReference type="KEGG" id="dpe:6602343"/>
<dbReference type="EMBL" id="CH479227">
    <property type="protein sequence ID" value="EDW35272.1"/>
    <property type="molecule type" value="Genomic_DNA"/>
</dbReference>
<evidence type="ECO:0000313" key="3">
    <source>
        <dbReference type="Proteomes" id="UP000008744"/>
    </source>
</evidence>
<protein>
    <submittedName>
        <fullName evidence="2">GL20920</fullName>
    </submittedName>
</protein>
<evidence type="ECO:0000256" key="1">
    <source>
        <dbReference type="SAM" id="MobiDB-lite"/>
    </source>
</evidence>